<keyword evidence="4" id="KW-0808">Transferase</keyword>
<keyword evidence="8" id="KW-1133">Transmembrane helix</keyword>
<evidence type="ECO:0000256" key="8">
    <source>
        <dbReference type="SAM" id="Phobius"/>
    </source>
</evidence>
<evidence type="ECO:0000259" key="9">
    <source>
        <dbReference type="PROSITE" id="PS50112"/>
    </source>
</evidence>
<feature type="transmembrane region" description="Helical" evidence="8">
    <location>
        <begin position="313"/>
        <end position="335"/>
    </location>
</feature>
<keyword evidence="8" id="KW-0812">Transmembrane</keyword>
<dbReference type="EMBL" id="JAAEDH010000002">
    <property type="protein sequence ID" value="MBR0653912.1"/>
    <property type="molecule type" value="Genomic_DNA"/>
</dbReference>
<comment type="catalytic activity">
    <reaction evidence="1">
        <text>ATP + protein L-histidine = ADP + protein N-phospho-L-histidine.</text>
        <dbReference type="EC" id="2.7.13.3"/>
    </reaction>
</comment>
<gene>
    <name evidence="10" type="ORF">GXW79_02350</name>
</gene>
<comment type="caution">
    <text evidence="10">The sequence shown here is derived from an EMBL/GenBank/DDBJ whole genome shotgun (WGS) entry which is preliminary data.</text>
</comment>
<dbReference type="SUPFAM" id="SSF55785">
    <property type="entry name" value="PYP-like sensor domain (PAS domain)"/>
    <property type="match status" value="1"/>
</dbReference>
<feature type="domain" description="PAS" evidence="9">
    <location>
        <begin position="363"/>
        <end position="437"/>
    </location>
</feature>
<keyword evidence="6" id="KW-0418">Kinase</keyword>
<dbReference type="InterPro" id="IPR036890">
    <property type="entry name" value="HATPase_C_sf"/>
</dbReference>
<evidence type="ECO:0000313" key="10">
    <source>
        <dbReference type="EMBL" id="MBR0653912.1"/>
    </source>
</evidence>
<feature type="transmembrane region" description="Helical" evidence="8">
    <location>
        <begin position="30"/>
        <end position="51"/>
    </location>
</feature>
<keyword evidence="11" id="KW-1185">Reference proteome</keyword>
<dbReference type="RefSeq" id="WP_211872620.1">
    <property type="nucleotide sequence ID" value="NZ_JAAEDH010000002.1"/>
</dbReference>
<reference evidence="10" key="2">
    <citation type="journal article" date="2021" name="Syst. Appl. Microbiol.">
        <title>Roseomonas hellenica sp. nov., isolated from roots of wild-growing Alkanna tinctoria.</title>
        <authorList>
            <person name="Rat A."/>
            <person name="Naranjo H.D."/>
            <person name="Lebbe L."/>
            <person name="Cnockaert M."/>
            <person name="Krigas N."/>
            <person name="Grigoriadou K."/>
            <person name="Maloupa E."/>
            <person name="Willems A."/>
        </authorList>
    </citation>
    <scope>NUCLEOTIDE SEQUENCE</scope>
    <source>
        <strain evidence="10">LMG 28251</strain>
    </source>
</reference>
<name>A0AAF1JVC2_9PROT</name>
<dbReference type="CDD" id="cd12914">
    <property type="entry name" value="PDC1_DGC_like"/>
    <property type="match status" value="1"/>
</dbReference>
<keyword evidence="8" id="KW-0472">Membrane</keyword>
<dbReference type="PANTHER" id="PTHR41523">
    <property type="entry name" value="TWO-COMPONENT SYSTEM SENSOR PROTEIN"/>
    <property type="match status" value="1"/>
</dbReference>
<evidence type="ECO:0000313" key="11">
    <source>
        <dbReference type="Proteomes" id="UP001196068"/>
    </source>
</evidence>
<dbReference type="CDD" id="cd12915">
    <property type="entry name" value="PDC2_DGC_like"/>
    <property type="match status" value="1"/>
</dbReference>
<dbReference type="InterPro" id="IPR011102">
    <property type="entry name" value="Sig_transdc_His_kinase_HWE"/>
</dbReference>
<keyword evidence="3" id="KW-0597">Phosphoprotein</keyword>
<dbReference type="Gene3D" id="3.30.565.10">
    <property type="entry name" value="Histidine kinase-like ATPase, C-terminal domain"/>
    <property type="match status" value="1"/>
</dbReference>
<evidence type="ECO:0000256" key="7">
    <source>
        <dbReference type="ARBA" id="ARBA00022840"/>
    </source>
</evidence>
<dbReference type="GO" id="GO:0004673">
    <property type="term" value="F:protein histidine kinase activity"/>
    <property type="evidence" value="ECO:0007669"/>
    <property type="project" value="UniProtKB-EC"/>
</dbReference>
<dbReference type="CDD" id="cd00130">
    <property type="entry name" value="PAS"/>
    <property type="match status" value="1"/>
</dbReference>
<dbReference type="AlphaFoldDB" id="A0AAF1JVC2"/>
<dbReference type="SMART" id="SM00911">
    <property type="entry name" value="HWE_HK"/>
    <property type="match status" value="1"/>
</dbReference>
<evidence type="ECO:0000256" key="1">
    <source>
        <dbReference type="ARBA" id="ARBA00000085"/>
    </source>
</evidence>
<evidence type="ECO:0000256" key="4">
    <source>
        <dbReference type="ARBA" id="ARBA00022679"/>
    </source>
</evidence>
<dbReference type="Pfam" id="PF07536">
    <property type="entry name" value="HWE_HK"/>
    <property type="match status" value="1"/>
</dbReference>
<reference evidence="10" key="1">
    <citation type="submission" date="2020-01" db="EMBL/GenBank/DDBJ databases">
        <authorList>
            <person name="Rat A."/>
        </authorList>
    </citation>
    <scope>NUCLEOTIDE SEQUENCE</scope>
    <source>
        <strain evidence="10">LMG 28251</strain>
    </source>
</reference>
<keyword evidence="7" id="KW-0067">ATP-binding</keyword>
<dbReference type="InterPro" id="IPR000014">
    <property type="entry name" value="PAS"/>
</dbReference>
<evidence type="ECO:0000256" key="5">
    <source>
        <dbReference type="ARBA" id="ARBA00022741"/>
    </source>
</evidence>
<accession>A0AAF1JVC2</accession>
<dbReference type="Gene3D" id="3.30.450.20">
    <property type="entry name" value="PAS domain"/>
    <property type="match status" value="3"/>
</dbReference>
<dbReference type="PANTHER" id="PTHR41523:SF8">
    <property type="entry name" value="ETHYLENE RESPONSE SENSOR PROTEIN"/>
    <property type="match status" value="1"/>
</dbReference>
<keyword evidence="5" id="KW-0547">Nucleotide-binding</keyword>
<dbReference type="EC" id="2.7.13.3" evidence="2"/>
<dbReference type="InterPro" id="IPR035965">
    <property type="entry name" value="PAS-like_dom_sf"/>
</dbReference>
<dbReference type="PROSITE" id="PS50112">
    <property type="entry name" value="PAS"/>
    <property type="match status" value="1"/>
</dbReference>
<evidence type="ECO:0000256" key="2">
    <source>
        <dbReference type="ARBA" id="ARBA00012438"/>
    </source>
</evidence>
<protein>
    <recommendedName>
        <fullName evidence="2">histidine kinase</fullName>
        <ecNumber evidence="2">2.7.13.3</ecNumber>
    </recommendedName>
</protein>
<evidence type="ECO:0000256" key="6">
    <source>
        <dbReference type="ARBA" id="ARBA00022777"/>
    </source>
</evidence>
<proteinExistence type="predicted"/>
<sequence>MPIALRGPGASAPPVVMNAPAPLWRWRPDALLAAAVILPLVILGACAWIAWTDAWRSTERELASDADAVAEYASRVLEGHRLAGEFANHLLRGLSDDDIRERAAELHRELNTMLPSLAGVTTIAVLDREAEIMILANLFPVPPGIRVPDREWMRALSGPAAPPLHISALTTGRIDGNLFFSVSQRRTGAGNGRPEGAFDGVISVSVDPVRLSAGLAQISGEHDNVAALVRDDGAVLARSSGVPGLLPQIPEDSPLRTAARDGVARGSYMGRALGPEREVGESRLIAFRRVAGLPVYATVGRPTPMILARWRGVVASQLVIGLPAWFAFIALAWMLRAGQRALAAANAQLERRVEERTAALRLGEAQLRVAQLAARIGTWVLDPDTGEVAWSDEQYALFGLSQERDGGMTYARFLDEVVHPDDRETVAAIGADAFASGELDADFRVWQRLPDGQRRVRWVTGRGRRVPGPDGKGRLFGVNVDITERKDSEERQQLLMHEVDHRAKNVLAVVQAALRMTPKDDPHAYANAVQGRVAALARAHVLLAERRWAGASLQDLVASEVATLHPGGEAPPPDVAMPRVEAHGPEVTLAPPAAQALSMALHELATNATKYGALSVASGHLSVTWDVDPASGLLDLRWVETGGPPIAAVPERRGFGSRVIEAAIRDQLGGRFDRQWRATGLAFVIALPLAGPALRS</sequence>
<organism evidence="10 11">
    <name type="scientific">Plastoroseomonas arctica</name>
    <dbReference type="NCBI Taxonomy" id="1509237"/>
    <lineage>
        <taxon>Bacteria</taxon>
        <taxon>Pseudomonadati</taxon>
        <taxon>Pseudomonadota</taxon>
        <taxon>Alphaproteobacteria</taxon>
        <taxon>Acetobacterales</taxon>
        <taxon>Acetobacteraceae</taxon>
        <taxon>Plastoroseomonas</taxon>
    </lineage>
</organism>
<evidence type="ECO:0000256" key="3">
    <source>
        <dbReference type="ARBA" id="ARBA00022553"/>
    </source>
</evidence>
<dbReference type="Proteomes" id="UP001196068">
    <property type="component" value="Unassembled WGS sequence"/>
</dbReference>
<dbReference type="GO" id="GO:0005524">
    <property type="term" value="F:ATP binding"/>
    <property type="evidence" value="ECO:0007669"/>
    <property type="project" value="UniProtKB-KW"/>
</dbReference>